<name>A0ACD5BK36_9PSEU</name>
<evidence type="ECO:0000313" key="1">
    <source>
        <dbReference type="EMBL" id="WYW18065.1"/>
    </source>
</evidence>
<accession>A0ACD5BK36</accession>
<evidence type="ECO:0000313" key="2">
    <source>
        <dbReference type="Proteomes" id="UP001456344"/>
    </source>
</evidence>
<protein>
    <submittedName>
        <fullName evidence="1">GAF and ANTAR domain-containing protein</fullName>
    </submittedName>
</protein>
<dbReference type="Proteomes" id="UP001456344">
    <property type="component" value="Chromosome"/>
</dbReference>
<sequence>MTDDAAADGLGKKLGEIARALAAEPDVDSTLDAIVMAAVDHIEGAEHAGISLVERGRRIRTVAPTGEVVVQIDEAQYRTGQGPCVDAIFEHRVYRSGDLARESRWPDFAPAAAETGVRSMMSYRLFTTDTTLGALNLYSRACDAFGDRTEEDGQLFATHAAIALVGAQTEAKLHVAVEHRDVIGMAKGILMQRHDLEPAQAFRMLADSSQNSNVKLHQVAAWLVEHRREL</sequence>
<reference evidence="1" key="1">
    <citation type="submission" date="2023-10" db="EMBL/GenBank/DDBJ databases">
        <title>Whole genome sequencing of actinobacterial strain Amycolatopsis sp. (BCA-696) identifies the underlying plant growth-promoting genes.</title>
        <authorList>
            <person name="Gandham P."/>
            <person name="Vadla N."/>
            <person name="Saji A."/>
            <person name="Srinivas V."/>
            <person name="Ruperao P."/>
            <person name="Selvanayagam S."/>
            <person name="Saxena R.K."/>
            <person name="Rathore A."/>
            <person name="Gopalakrishnan S."/>
            <person name="Thakur V."/>
        </authorList>
    </citation>
    <scope>NUCLEOTIDE SEQUENCE</scope>
    <source>
        <strain evidence="1">BCA-696</strain>
    </source>
</reference>
<gene>
    <name evidence="1" type="ORF">LCL61_21210</name>
</gene>
<proteinExistence type="predicted"/>
<dbReference type="EMBL" id="CP150484">
    <property type="protein sequence ID" value="WYW18065.1"/>
    <property type="molecule type" value="Genomic_DNA"/>
</dbReference>
<organism evidence="1 2">
    <name type="scientific">Amycolatopsis coloradensis</name>
    <dbReference type="NCBI Taxonomy" id="76021"/>
    <lineage>
        <taxon>Bacteria</taxon>
        <taxon>Bacillati</taxon>
        <taxon>Actinomycetota</taxon>
        <taxon>Actinomycetes</taxon>
        <taxon>Pseudonocardiales</taxon>
        <taxon>Pseudonocardiaceae</taxon>
        <taxon>Amycolatopsis</taxon>
    </lineage>
</organism>
<keyword evidence="2" id="KW-1185">Reference proteome</keyword>